<keyword evidence="3" id="KW-0732">Signal</keyword>
<feature type="region of interest" description="Disordered" evidence="2">
    <location>
        <begin position="685"/>
        <end position="704"/>
    </location>
</feature>
<name>A0A9N9R4T0_9NEOP</name>
<protein>
    <submittedName>
        <fullName evidence="4">Uncharacterized protein</fullName>
    </submittedName>
</protein>
<feature type="signal peptide" evidence="3">
    <location>
        <begin position="1"/>
        <end position="28"/>
    </location>
</feature>
<dbReference type="OrthoDB" id="7357465at2759"/>
<organism evidence="4 5">
    <name type="scientific">Diatraea saccharalis</name>
    <name type="common">sugarcane borer</name>
    <dbReference type="NCBI Taxonomy" id="40085"/>
    <lineage>
        <taxon>Eukaryota</taxon>
        <taxon>Metazoa</taxon>
        <taxon>Ecdysozoa</taxon>
        <taxon>Arthropoda</taxon>
        <taxon>Hexapoda</taxon>
        <taxon>Insecta</taxon>
        <taxon>Pterygota</taxon>
        <taxon>Neoptera</taxon>
        <taxon>Endopterygota</taxon>
        <taxon>Lepidoptera</taxon>
        <taxon>Glossata</taxon>
        <taxon>Ditrysia</taxon>
        <taxon>Pyraloidea</taxon>
        <taxon>Crambidae</taxon>
        <taxon>Crambinae</taxon>
        <taxon>Diatraea</taxon>
    </lineage>
</organism>
<gene>
    <name evidence="4" type="ORF">DIATSA_LOCUS7170</name>
</gene>
<feature type="chain" id="PRO_5040165469" evidence="3">
    <location>
        <begin position="29"/>
        <end position="884"/>
    </location>
</feature>
<dbReference type="Proteomes" id="UP001153714">
    <property type="component" value="Chromosome 2"/>
</dbReference>
<feature type="coiled-coil region" evidence="1">
    <location>
        <begin position="275"/>
        <end position="302"/>
    </location>
</feature>
<reference evidence="4" key="1">
    <citation type="submission" date="2021-12" db="EMBL/GenBank/DDBJ databases">
        <authorList>
            <person name="King R."/>
        </authorList>
    </citation>
    <scope>NUCLEOTIDE SEQUENCE</scope>
</reference>
<evidence type="ECO:0000313" key="5">
    <source>
        <dbReference type="Proteomes" id="UP001153714"/>
    </source>
</evidence>
<evidence type="ECO:0000256" key="1">
    <source>
        <dbReference type="SAM" id="Coils"/>
    </source>
</evidence>
<evidence type="ECO:0000313" key="4">
    <source>
        <dbReference type="EMBL" id="CAG9789436.1"/>
    </source>
</evidence>
<proteinExistence type="predicted"/>
<keyword evidence="1" id="KW-0175">Coiled coil</keyword>
<dbReference type="EMBL" id="OU893333">
    <property type="protein sequence ID" value="CAG9789436.1"/>
    <property type="molecule type" value="Genomic_DNA"/>
</dbReference>
<sequence length="884" mass="102214">MIMLCRALLTALAISYLICVLWLSGLQKEDLDVNILRKLQRHNVNIDDKNPDDLKQDCLNTDTRRDNKKEEKNITDEDTMTTTSTFETETVINKKYDESELKNDLSTILDNIMDKQKQKAQEKDSIVIGENLEIGQSPRLENISDNENSRSTAEFQIEETHLDNDKSKLENVINFWKKMANPNTKNYNIAVTKRTKMTKKRSKKKTITKTTSNEAISKEAEHLNKLLATYFNKNTNSPTTQSSIISSADLSNLRKLTKQFENFFKLMSQNKIIHNNNEKTVMANLTENYDSVKDNNVNFNNNNMPQQAFIMRASKKKFVDNDSKKHSISDISGLLLFNDQLKRSFTLPNNTFSPPYLMPIIGQLNNNQQFYTTPESEIPTTNQPITIVKDKIRPQEINVFPKDVIEKIAENVKEKVLEDLRKETASTTSQYTTTSTVTTTTAATSLNNVKTTKTDLVINGKPFENKTEDANLILKTITELFKEFKAFKQMSISTTPHPNEKFEANKLPTQIVNTHIIKKQTEPKISYQSVVPQNIVQMYATADSKKNIRLNIPMQPQINTMKHSAIIQTNSGEIPPLSIPVSNPLKLIHQNIVVTTARHPVQTVQSKEPWIINSYKSNDRHSNHSQYRYIPSHHLIHNSIEQQPNHLKHSPLISHGELNRSQYNHNSFHRDNDRLQYLSDQSHHYTDHTRYNSNPSHPDSTRLRYDSDHLKLNPITSKYDLRFSNYNTGAPMFKRPTSNERYNIRNEMARHIDQKSDDKLAIINRSSDYRSNIQPTLEDFYESNIRDLNKSQYKNISSDIYRHPVIKGFHERLERVDNWQGEDTSKCCEDLALASRQQLALNTMKTNYDDTHFKDFLKTQQRVNDMLEKILSSKTSEPRSVEII</sequence>
<keyword evidence="5" id="KW-1185">Reference proteome</keyword>
<evidence type="ECO:0000256" key="3">
    <source>
        <dbReference type="SAM" id="SignalP"/>
    </source>
</evidence>
<dbReference type="AlphaFoldDB" id="A0A9N9R4T0"/>
<evidence type="ECO:0000256" key="2">
    <source>
        <dbReference type="SAM" id="MobiDB-lite"/>
    </source>
</evidence>
<accession>A0A9N9R4T0</accession>
<reference evidence="4" key="2">
    <citation type="submission" date="2022-10" db="EMBL/GenBank/DDBJ databases">
        <authorList>
            <consortium name="ENA_rothamsted_submissions"/>
            <consortium name="culmorum"/>
            <person name="King R."/>
        </authorList>
    </citation>
    <scope>NUCLEOTIDE SEQUENCE</scope>
</reference>